<sequence>MNTTRNKRWNGKIETLTSGYIDNVIEKMVEYGDRVQFALSGTGLRPHYQVINSTNKCMAFDSNNHLLHPKEHEFVGSNATAIFSLEQIKAAKSGVATKASVARTGRVTAIGGVRRTAAAKAQDLVNAAKYEYFKNNRHTLPDEIGEYSDKITLLMQNGMSAEDAFGEVVKLHF</sequence>
<dbReference type="AlphaFoldDB" id="A0A843YT60"/>
<protein>
    <submittedName>
        <fullName evidence="1">Uncharacterized protein</fullName>
    </submittedName>
</protein>
<evidence type="ECO:0000313" key="1">
    <source>
        <dbReference type="EMBL" id="MQQ99855.1"/>
    </source>
</evidence>
<accession>A0A843YT60</accession>
<proteinExistence type="predicted"/>
<keyword evidence="2" id="KW-1185">Reference proteome</keyword>
<dbReference type="Proteomes" id="UP000451565">
    <property type="component" value="Unassembled WGS sequence"/>
</dbReference>
<dbReference type="RefSeq" id="WP_153233392.1">
    <property type="nucleotide sequence ID" value="NZ_WINI01000001.1"/>
</dbReference>
<dbReference type="OrthoDB" id="8682935at2"/>
<comment type="caution">
    <text evidence="1">The sequence shown here is derived from an EMBL/GenBank/DDBJ whole genome shotgun (WGS) entry which is preliminary data.</text>
</comment>
<name>A0A843YT60_9BURK</name>
<reference evidence="1 2" key="1">
    <citation type="submission" date="2019-10" db="EMBL/GenBank/DDBJ databases">
        <title>Glaciimonas soli sp. nov., a psychrophilic bacterium isolated from the forest soil of a high elevation mountain in Taiwan.</title>
        <authorList>
            <person name="Wang L.-T."/>
            <person name="Shieh W.Y."/>
        </authorList>
    </citation>
    <scope>NUCLEOTIDE SEQUENCE [LARGE SCALE GENOMIC DNA]</scope>
    <source>
        <strain evidence="1 2">GS1</strain>
    </source>
</reference>
<gene>
    <name evidence="1" type="ORF">GEV47_04040</name>
</gene>
<organism evidence="1 2">
    <name type="scientific">Glaciimonas soli</name>
    <dbReference type="NCBI Taxonomy" id="2590999"/>
    <lineage>
        <taxon>Bacteria</taxon>
        <taxon>Pseudomonadati</taxon>
        <taxon>Pseudomonadota</taxon>
        <taxon>Betaproteobacteria</taxon>
        <taxon>Burkholderiales</taxon>
        <taxon>Oxalobacteraceae</taxon>
        <taxon>Glaciimonas</taxon>
    </lineage>
</organism>
<dbReference type="EMBL" id="WINI01000001">
    <property type="protein sequence ID" value="MQQ99855.1"/>
    <property type="molecule type" value="Genomic_DNA"/>
</dbReference>
<evidence type="ECO:0000313" key="2">
    <source>
        <dbReference type="Proteomes" id="UP000451565"/>
    </source>
</evidence>